<dbReference type="InterPro" id="IPR002761">
    <property type="entry name" value="Diphthami_syn_dom"/>
</dbReference>
<gene>
    <name evidence="2" type="ORF">B2A_03768</name>
</gene>
<feature type="non-terminal residue" evidence="2">
    <location>
        <position position="1"/>
    </location>
</feature>
<dbReference type="AlphaFoldDB" id="T1C258"/>
<name>T1C258_9ZZZZ</name>
<dbReference type="EMBL" id="AUZZ01002511">
    <property type="protein sequence ID" value="EQD60210.1"/>
    <property type="molecule type" value="Genomic_DNA"/>
</dbReference>
<keyword evidence="2" id="KW-0547">Nucleotide-binding</keyword>
<protein>
    <submittedName>
        <fullName evidence="2">Protein containing DUF71, ATP-binding region</fullName>
    </submittedName>
</protein>
<feature type="domain" description="Diphthamide synthase" evidence="1">
    <location>
        <begin position="9"/>
        <end position="149"/>
    </location>
</feature>
<feature type="non-terminal residue" evidence="2">
    <location>
        <position position="176"/>
    </location>
</feature>
<sequence length="176" mass="20088">VLALAALRLRHEVRITRLLTTVTREYHRIAMHGVREVLLDRQAEALGLPLDKIYLSAESGQEEYEDRIREQLFRYRAEGIQRVAFGDLFLEDIRAYRERQLAEVGMLGEFPLWGEDTRRLAEQFIDQGFRAIIVCVDTEQLAPDFCGPEVRSGLFVRTPGGCRPGGRAGRVSQLCV</sequence>
<proteinExistence type="predicted"/>
<accession>T1C258</accession>
<dbReference type="SUPFAM" id="SSF52402">
    <property type="entry name" value="Adenine nucleotide alpha hydrolases-like"/>
    <property type="match status" value="1"/>
</dbReference>
<reference evidence="2" key="1">
    <citation type="submission" date="2013-08" db="EMBL/GenBank/DDBJ databases">
        <authorList>
            <person name="Mendez C."/>
            <person name="Richter M."/>
            <person name="Ferrer M."/>
            <person name="Sanchez J."/>
        </authorList>
    </citation>
    <scope>NUCLEOTIDE SEQUENCE</scope>
</reference>
<comment type="caution">
    <text evidence="2">The sequence shown here is derived from an EMBL/GenBank/DDBJ whole genome shotgun (WGS) entry which is preliminary data.</text>
</comment>
<dbReference type="GO" id="GO:0005524">
    <property type="term" value="F:ATP binding"/>
    <property type="evidence" value="ECO:0007669"/>
    <property type="project" value="UniProtKB-KW"/>
</dbReference>
<keyword evidence="2" id="KW-0067">ATP-binding</keyword>
<evidence type="ECO:0000313" key="2">
    <source>
        <dbReference type="EMBL" id="EQD60210.1"/>
    </source>
</evidence>
<evidence type="ECO:0000259" key="1">
    <source>
        <dbReference type="Pfam" id="PF01902"/>
    </source>
</evidence>
<dbReference type="Pfam" id="PF01902">
    <property type="entry name" value="Diphthami_syn_2"/>
    <property type="match status" value="1"/>
</dbReference>
<reference evidence="2" key="2">
    <citation type="journal article" date="2014" name="ISME J.">
        <title>Microbial stratification in low pH oxic and suboxic macroscopic growths along an acid mine drainage.</title>
        <authorList>
            <person name="Mendez-Garcia C."/>
            <person name="Mesa V."/>
            <person name="Sprenger R.R."/>
            <person name="Richter M."/>
            <person name="Diez M.S."/>
            <person name="Solano J."/>
            <person name="Bargiela R."/>
            <person name="Golyshina O.V."/>
            <person name="Manteca A."/>
            <person name="Ramos J.L."/>
            <person name="Gallego J.R."/>
            <person name="Llorente I."/>
            <person name="Martins Dos Santos V.A."/>
            <person name="Jensen O.N."/>
            <person name="Pelaez A.I."/>
            <person name="Sanchez J."/>
            <person name="Ferrer M."/>
        </authorList>
    </citation>
    <scope>NUCLEOTIDE SEQUENCE</scope>
</reference>
<dbReference type="Gene3D" id="3.40.50.620">
    <property type="entry name" value="HUPs"/>
    <property type="match status" value="1"/>
</dbReference>
<organism evidence="2">
    <name type="scientific">mine drainage metagenome</name>
    <dbReference type="NCBI Taxonomy" id="410659"/>
    <lineage>
        <taxon>unclassified sequences</taxon>
        <taxon>metagenomes</taxon>
        <taxon>ecological metagenomes</taxon>
    </lineage>
</organism>
<dbReference type="InterPro" id="IPR014729">
    <property type="entry name" value="Rossmann-like_a/b/a_fold"/>
</dbReference>